<dbReference type="OrthoDB" id="9803889at2"/>
<evidence type="ECO:0000256" key="6">
    <source>
        <dbReference type="ARBA" id="ARBA00022741"/>
    </source>
</evidence>
<dbReference type="Proteomes" id="UP000244896">
    <property type="component" value="Chromosome"/>
</dbReference>
<keyword evidence="9" id="KW-0227">DNA damage</keyword>
<comment type="function">
    <text evidence="9">The RecF protein is involved in DNA metabolism; it is required for DNA replication and normal SOS inducibility. RecF binds preferentially to single-stranded, linear DNA. It also seems to bind ATP.</text>
</comment>
<dbReference type="InterPro" id="IPR027417">
    <property type="entry name" value="P-loop_NTPase"/>
</dbReference>
<evidence type="ECO:0000256" key="4">
    <source>
        <dbReference type="ARBA" id="ARBA00022490"/>
    </source>
</evidence>
<reference evidence="12 13" key="1">
    <citation type="journal article" date="2018" name="Syst. Appl. Microbiol.">
        <title>Ereboglobus luteus gen. nov. sp. nov. from cockroach guts, and new insights into the oxygen relationship of the genera Opitutus and Didymococcus (Verrucomicrobia: Opitutaceae).</title>
        <authorList>
            <person name="Tegtmeier D."/>
            <person name="Belitz A."/>
            <person name="Radek R."/>
            <person name="Heimerl T."/>
            <person name="Brune A."/>
        </authorList>
    </citation>
    <scope>NUCLEOTIDE SEQUENCE [LARGE SCALE GENOMIC DNA]</scope>
    <source>
        <strain evidence="12 13">Ho45</strain>
    </source>
</reference>
<dbReference type="PANTHER" id="PTHR32182">
    <property type="entry name" value="DNA REPLICATION AND REPAIR PROTEIN RECF"/>
    <property type="match status" value="1"/>
</dbReference>
<dbReference type="Pfam" id="PF02463">
    <property type="entry name" value="SMC_N"/>
    <property type="match status" value="1"/>
</dbReference>
<keyword evidence="7 9" id="KW-0067">ATP-binding</keyword>
<keyword evidence="9" id="KW-0742">SOS response</keyword>
<dbReference type="HAMAP" id="MF_00365">
    <property type="entry name" value="RecF"/>
    <property type="match status" value="1"/>
</dbReference>
<comment type="subcellular location">
    <subcellularLocation>
        <location evidence="1 9">Cytoplasm</location>
    </subcellularLocation>
</comment>
<dbReference type="InterPro" id="IPR003395">
    <property type="entry name" value="RecF/RecN/SMC_N"/>
</dbReference>
<keyword evidence="8 9" id="KW-0238">DNA-binding</keyword>
<evidence type="ECO:0000256" key="8">
    <source>
        <dbReference type="ARBA" id="ARBA00023125"/>
    </source>
</evidence>
<dbReference type="AlphaFoldDB" id="A0A2U8E426"/>
<evidence type="ECO:0000313" key="12">
    <source>
        <dbReference type="EMBL" id="AWI09294.1"/>
    </source>
</evidence>
<gene>
    <name evidence="9" type="primary">recF</name>
    <name evidence="12" type="ORF">CKA38_08585</name>
</gene>
<sequence>MHLKSITVQNFRNIAFAELAFDNSRQFFVGENAQGKTNLLEAAGFISALRSFRTSEDRTLIAHGKAEAAIACEIEHEKFGLTRVTIRLRPGGKEVHCDGERIRKLGDYIGRFPTVVFTSQDLLLVRGSPGGRRRWLDLALAETDPEYLRALQEYHRALASRNQLLKRGNGGASALSAELDAFEQPLARAAAQLAKRRAAGVEKLNAHVAAAYEKITAVAEGRAKPPAEPDRIDNQSTPAAQPEASPYPASKSPAAAIAYAPSVANGTELDETGWASQFASGRERDTLMRTTLSGPHRDDCELTVGGRPAREFASEGQQRGLAISLRLAEAAYLREQTGVNPVLLADDVLGELDPQRRRRFWASINSDDSRNQILATGTAPPDAELGSWQMFEVRGGMFS</sequence>
<dbReference type="NCBIfam" id="TIGR00611">
    <property type="entry name" value="recf"/>
    <property type="match status" value="1"/>
</dbReference>
<name>A0A2U8E426_9BACT</name>
<dbReference type="KEGG" id="elut:CKA38_08585"/>
<dbReference type="PANTHER" id="PTHR32182:SF0">
    <property type="entry name" value="DNA REPLICATION AND REPAIR PROTEIN RECF"/>
    <property type="match status" value="1"/>
</dbReference>
<keyword evidence="6 9" id="KW-0547">Nucleotide-binding</keyword>
<organism evidence="12 13">
    <name type="scientific">Ereboglobus luteus</name>
    <dbReference type="NCBI Taxonomy" id="1796921"/>
    <lineage>
        <taxon>Bacteria</taxon>
        <taxon>Pseudomonadati</taxon>
        <taxon>Verrucomicrobiota</taxon>
        <taxon>Opitutia</taxon>
        <taxon>Opitutales</taxon>
        <taxon>Opitutaceae</taxon>
        <taxon>Ereboglobus</taxon>
    </lineage>
</organism>
<evidence type="ECO:0000256" key="3">
    <source>
        <dbReference type="ARBA" id="ARBA00020170"/>
    </source>
</evidence>
<evidence type="ECO:0000256" key="7">
    <source>
        <dbReference type="ARBA" id="ARBA00022840"/>
    </source>
</evidence>
<protein>
    <recommendedName>
        <fullName evidence="3 9">DNA replication and repair protein RecF</fullName>
    </recommendedName>
</protein>
<evidence type="ECO:0000256" key="5">
    <source>
        <dbReference type="ARBA" id="ARBA00022705"/>
    </source>
</evidence>
<dbReference type="GO" id="GO:0005524">
    <property type="term" value="F:ATP binding"/>
    <property type="evidence" value="ECO:0007669"/>
    <property type="project" value="UniProtKB-UniRule"/>
</dbReference>
<dbReference type="InterPro" id="IPR042174">
    <property type="entry name" value="RecF_2"/>
</dbReference>
<evidence type="ECO:0000259" key="11">
    <source>
        <dbReference type="Pfam" id="PF02463"/>
    </source>
</evidence>
<dbReference type="Gene3D" id="1.20.1050.90">
    <property type="entry name" value="RecF/RecN/SMC, N-terminal domain"/>
    <property type="match status" value="1"/>
</dbReference>
<dbReference type="GO" id="GO:0006260">
    <property type="term" value="P:DNA replication"/>
    <property type="evidence" value="ECO:0007669"/>
    <property type="project" value="UniProtKB-UniRule"/>
</dbReference>
<keyword evidence="4 9" id="KW-0963">Cytoplasm</keyword>
<dbReference type="RefSeq" id="WP_108825106.1">
    <property type="nucleotide sequence ID" value="NZ_CP023004.1"/>
</dbReference>
<dbReference type="GO" id="GO:0006302">
    <property type="term" value="P:double-strand break repair"/>
    <property type="evidence" value="ECO:0007669"/>
    <property type="project" value="TreeGrafter"/>
</dbReference>
<accession>A0A2U8E426</accession>
<dbReference type="InterPro" id="IPR018078">
    <property type="entry name" value="DNA-binding_RecF_CS"/>
</dbReference>
<dbReference type="PROSITE" id="PS00617">
    <property type="entry name" value="RECF_1"/>
    <property type="match status" value="1"/>
</dbReference>
<feature type="domain" description="RecF/RecN/SMC N-terminal" evidence="11">
    <location>
        <begin position="2"/>
        <end position="376"/>
    </location>
</feature>
<keyword evidence="5 9" id="KW-0235">DNA replication</keyword>
<dbReference type="GO" id="GO:0009432">
    <property type="term" value="P:SOS response"/>
    <property type="evidence" value="ECO:0007669"/>
    <property type="project" value="UniProtKB-UniRule"/>
</dbReference>
<evidence type="ECO:0000256" key="1">
    <source>
        <dbReference type="ARBA" id="ARBA00004496"/>
    </source>
</evidence>
<dbReference type="GO" id="GO:0005737">
    <property type="term" value="C:cytoplasm"/>
    <property type="evidence" value="ECO:0007669"/>
    <property type="project" value="UniProtKB-SubCell"/>
</dbReference>
<evidence type="ECO:0000256" key="9">
    <source>
        <dbReference type="HAMAP-Rule" id="MF_00365"/>
    </source>
</evidence>
<keyword evidence="13" id="KW-1185">Reference proteome</keyword>
<evidence type="ECO:0000256" key="10">
    <source>
        <dbReference type="SAM" id="MobiDB-lite"/>
    </source>
</evidence>
<proteinExistence type="inferred from homology"/>
<feature type="compositionally biased region" description="Basic and acidic residues" evidence="10">
    <location>
        <begin position="221"/>
        <end position="233"/>
    </location>
</feature>
<dbReference type="GO" id="GO:0003697">
    <property type="term" value="F:single-stranded DNA binding"/>
    <property type="evidence" value="ECO:0007669"/>
    <property type="project" value="UniProtKB-UniRule"/>
</dbReference>
<keyword evidence="9" id="KW-0234">DNA repair</keyword>
<dbReference type="Gene3D" id="3.40.50.300">
    <property type="entry name" value="P-loop containing nucleotide triphosphate hydrolases"/>
    <property type="match status" value="1"/>
</dbReference>
<evidence type="ECO:0000313" key="13">
    <source>
        <dbReference type="Proteomes" id="UP000244896"/>
    </source>
</evidence>
<evidence type="ECO:0000256" key="2">
    <source>
        <dbReference type="ARBA" id="ARBA00008016"/>
    </source>
</evidence>
<feature type="region of interest" description="Disordered" evidence="10">
    <location>
        <begin position="219"/>
        <end position="251"/>
    </location>
</feature>
<feature type="binding site" evidence="9">
    <location>
        <begin position="30"/>
        <end position="37"/>
    </location>
    <ligand>
        <name>ATP</name>
        <dbReference type="ChEBI" id="CHEBI:30616"/>
    </ligand>
</feature>
<dbReference type="GO" id="GO:0000731">
    <property type="term" value="P:DNA synthesis involved in DNA repair"/>
    <property type="evidence" value="ECO:0007669"/>
    <property type="project" value="TreeGrafter"/>
</dbReference>
<dbReference type="EMBL" id="CP023004">
    <property type="protein sequence ID" value="AWI09294.1"/>
    <property type="molecule type" value="Genomic_DNA"/>
</dbReference>
<dbReference type="InterPro" id="IPR001238">
    <property type="entry name" value="DNA-binding_RecF"/>
</dbReference>
<dbReference type="SUPFAM" id="SSF52540">
    <property type="entry name" value="P-loop containing nucleoside triphosphate hydrolases"/>
    <property type="match status" value="1"/>
</dbReference>
<comment type="similarity">
    <text evidence="2 9">Belongs to the RecF family.</text>
</comment>